<dbReference type="EMBL" id="JBAFUR010000011">
    <property type="protein sequence ID" value="MFG1255457.1"/>
    <property type="molecule type" value="Genomic_DNA"/>
</dbReference>
<keyword evidence="2" id="KW-1185">Reference proteome</keyword>
<comment type="caution">
    <text evidence="1">The sequence shown here is derived from an EMBL/GenBank/DDBJ whole genome shotgun (WGS) entry which is preliminary data.</text>
</comment>
<dbReference type="RefSeq" id="WP_394010392.1">
    <property type="nucleotide sequence ID" value="NZ_JBAFUR010000011.1"/>
</dbReference>
<protein>
    <submittedName>
        <fullName evidence="1">Uncharacterized protein</fullName>
    </submittedName>
</protein>
<proteinExistence type="predicted"/>
<evidence type="ECO:0000313" key="1">
    <source>
        <dbReference type="EMBL" id="MFG1255457.1"/>
    </source>
</evidence>
<sequence length="42" mass="4591">MVRRRSRNALTPYSRFNIGLAVFTVAVSAAVLLAELIRSTVA</sequence>
<reference evidence="1 2" key="1">
    <citation type="submission" date="2024-02" db="EMBL/GenBank/DDBJ databases">
        <title>Expansion and revision of Xanthobacter and proposal of Roseixanthobacter gen. nov.</title>
        <authorList>
            <person name="Soltysiak M.P.M."/>
            <person name="Jalihal A."/>
            <person name="Ory A."/>
            <person name="Chrisophersen C."/>
            <person name="Lee A.D."/>
            <person name="Boulton J."/>
            <person name="Springer M."/>
        </authorList>
    </citation>
    <scope>NUCLEOTIDE SEQUENCE [LARGE SCALE GENOMIC DNA]</scope>
    <source>
        <strain evidence="1 2">CB5</strain>
    </source>
</reference>
<organism evidence="1 2">
    <name type="scientific">Xanthobacter aminoxidans</name>
    <dbReference type="NCBI Taxonomy" id="186280"/>
    <lineage>
        <taxon>Bacteria</taxon>
        <taxon>Pseudomonadati</taxon>
        <taxon>Pseudomonadota</taxon>
        <taxon>Alphaproteobacteria</taxon>
        <taxon>Hyphomicrobiales</taxon>
        <taxon>Xanthobacteraceae</taxon>
        <taxon>Xanthobacter</taxon>
    </lineage>
</organism>
<evidence type="ECO:0000313" key="2">
    <source>
        <dbReference type="Proteomes" id="UP001604043"/>
    </source>
</evidence>
<dbReference type="Proteomes" id="UP001604043">
    <property type="component" value="Unassembled WGS sequence"/>
</dbReference>
<accession>A0ABW6ZNM0</accession>
<gene>
    <name evidence="1" type="ORF">V5F30_24815</name>
</gene>
<name>A0ABW6ZNM0_9HYPH</name>